<proteinExistence type="predicted"/>
<dbReference type="EMBL" id="RCSW01000031">
    <property type="protein sequence ID" value="KAF7923462.1"/>
    <property type="molecule type" value="Genomic_DNA"/>
</dbReference>
<dbReference type="RefSeq" id="XP_038727805.1">
    <property type="nucleotide sequence ID" value="XM_038881415.1"/>
</dbReference>
<accession>A0A9P5LV19</accession>
<evidence type="ECO:0000313" key="2">
    <source>
        <dbReference type="Proteomes" id="UP000710849"/>
    </source>
</evidence>
<dbReference type="AlphaFoldDB" id="A0A9P5LV19"/>
<dbReference type="Proteomes" id="UP000710849">
    <property type="component" value="Unassembled WGS sequence"/>
</dbReference>
<keyword evidence="2" id="KW-1185">Reference proteome</keyword>
<comment type="caution">
    <text evidence="1">The sequence shown here is derived from an EMBL/GenBank/DDBJ whole genome shotgun (WGS) entry which is preliminary data.</text>
</comment>
<evidence type="ECO:0000313" key="1">
    <source>
        <dbReference type="EMBL" id="KAF7923462.1"/>
    </source>
</evidence>
<gene>
    <name evidence="1" type="ORF">EAE97_010900</name>
</gene>
<organism evidence="1 2">
    <name type="scientific">Botrytis byssoidea</name>
    <dbReference type="NCBI Taxonomy" id="139641"/>
    <lineage>
        <taxon>Eukaryota</taxon>
        <taxon>Fungi</taxon>
        <taxon>Dikarya</taxon>
        <taxon>Ascomycota</taxon>
        <taxon>Pezizomycotina</taxon>
        <taxon>Leotiomycetes</taxon>
        <taxon>Helotiales</taxon>
        <taxon>Sclerotiniaceae</taxon>
        <taxon>Botrytis</taxon>
    </lineage>
</organism>
<name>A0A9P5LV19_9HELO</name>
<protein>
    <submittedName>
        <fullName evidence="1">Uncharacterized protein</fullName>
    </submittedName>
</protein>
<sequence>MKQWAKRRYAMAYVPGVILSHGARLLKYFLSGEREEFSAFVGSWEADAFDAMRFLQNIMPGLLRWKFSQHATLIQEMNQVYSSNG</sequence>
<reference evidence="1 2" key="1">
    <citation type="journal article" date="2020" name="Genome Biol. Evol.">
        <title>Comparative genomics of Sclerotiniaceae.</title>
        <authorList>
            <person name="Valero Jimenez C.A."/>
            <person name="Steentjes M."/>
            <person name="Scholten O.E."/>
            <person name="Van Kan J.A.L."/>
        </authorList>
    </citation>
    <scope>NUCLEOTIDE SEQUENCE [LARGE SCALE GENOMIC DNA]</scope>
    <source>
        <strain evidence="1 2">MUCL 94</strain>
    </source>
</reference>
<dbReference type="GeneID" id="62154488"/>